<organism evidence="5 6">
    <name type="scientific">Orbilia blumenaviensis</name>
    <dbReference type="NCBI Taxonomy" id="1796055"/>
    <lineage>
        <taxon>Eukaryota</taxon>
        <taxon>Fungi</taxon>
        <taxon>Dikarya</taxon>
        <taxon>Ascomycota</taxon>
        <taxon>Pezizomycotina</taxon>
        <taxon>Orbiliomycetes</taxon>
        <taxon>Orbiliales</taxon>
        <taxon>Orbiliaceae</taxon>
        <taxon>Orbilia</taxon>
    </lineage>
</organism>
<sequence length="294" mass="31772">MEWFQPGQQDGIFQHNNTNPPGQDRGVFSLLSLKGRTAVVTGAAKGIGYAVVEAFAEAGANVALWYNSNEEAVERAKKVSETYEGKAYKVDVADEAALKATLDQSVKDLDGRLDVFVANVGIPWLYGRIIDSPSEQFHNILNINFVSAYYSAKAAGKYFERQKKEGTDINGAKLENYTTGSFIVTSSIASTRQLLPQAYTPYNATKAALTHFAKGLAIEYIQFARVNIISPGYIATEALGGAPDIMRIAWKGLTPMGREGTMSEIKGAYVYLASDASSFATGTEIVLDGGYTSV</sequence>
<accession>A0AAV9VBW9</accession>
<gene>
    <name evidence="5" type="ORF">TWF730_007835</name>
</gene>
<keyword evidence="6" id="KW-1185">Reference proteome</keyword>
<dbReference type="PRINTS" id="PR00080">
    <property type="entry name" value="SDRFAMILY"/>
</dbReference>
<name>A0AAV9VBW9_9PEZI</name>
<dbReference type="InterPro" id="IPR020904">
    <property type="entry name" value="Sc_DH/Rdtase_CS"/>
</dbReference>
<dbReference type="Proteomes" id="UP001373714">
    <property type="component" value="Unassembled WGS sequence"/>
</dbReference>
<keyword evidence="2" id="KW-0521">NADP</keyword>
<dbReference type="InterPro" id="IPR002347">
    <property type="entry name" value="SDR_fam"/>
</dbReference>
<dbReference type="PANTHER" id="PTHR43008">
    <property type="entry name" value="BENZIL REDUCTASE"/>
    <property type="match status" value="1"/>
</dbReference>
<keyword evidence="3" id="KW-0560">Oxidoreductase</keyword>
<dbReference type="Gene3D" id="3.40.50.720">
    <property type="entry name" value="NAD(P)-binding Rossmann-like Domain"/>
    <property type="match status" value="1"/>
</dbReference>
<dbReference type="PRINTS" id="PR00081">
    <property type="entry name" value="GDHRDH"/>
</dbReference>
<comment type="caution">
    <text evidence="5">The sequence shown here is derived from an EMBL/GenBank/DDBJ whole genome shotgun (WGS) entry which is preliminary data.</text>
</comment>
<proteinExistence type="inferred from homology"/>
<dbReference type="EMBL" id="JAVHNS010000004">
    <property type="protein sequence ID" value="KAK6358503.1"/>
    <property type="molecule type" value="Genomic_DNA"/>
</dbReference>
<reference evidence="5 6" key="1">
    <citation type="submission" date="2019-10" db="EMBL/GenBank/DDBJ databases">
        <authorList>
            <person name="Palmer J.M."/>
        </authorList>
    </citation>
    <scope>NUCLEOTIDE SEQUENCE [LARGE SCALE GENOMIC DNA]</scope>
    <source>
        <strain evidence="5 6">TWF730</strain>
    </source>
</reference>
<dbReference type="AlphaFoldDB" id="A0AAV9VBW9"/>
<evidence type="ECO:0000256" key="4">
    <source>
        <dbReference type="SAM" id="MobiDB-lite"/>
    </source>
</evidence>
<dbReference type="GO" id="GO:0016616">
    <property type="term" value="F:oxidoreductase activity, acting on the CH-OH group of donors, NAD or NADP as acceptor"/>
    <property type="evidence" value="ECO:0007669"/>
    <property type="project" value="UniProtKB-ARBA"/>
</dbReference>
<evidence type="ECO:0000256" key="2">
    <source>
        <dbReference type="ARBA" id="ARBA00022857"/>
    </source>
</evidence>
<feature type="region of interest" description="Disordered" evidence="4">
    <location>
        <begin position="1"/>
        <end position="21"/>
    </location>
</feature>
<evidence type="ECO:0000256" key="1">
    <source>
        <dbReference type="ARBA" id="ARBA00006484"/>
    </source>
</evidence>
<dbReference type="Pfam" id="PF13561">
    <property type="entry name" value="adh_short_C2"/>
    <property type="match status" value="1"/>
</dbReference>
<protein>
    <submittedName>
        <fullName evidence="5">Uncharacterized protein</fullName>
    </submittedName>
</protein>
<comment type="similarity">
    <text evidence="1">Belongs to the short-chain dehydrogenases/reductases (SDR) family.</text>
</comment>
<dbReference type="GO" id="GO:0050664">
    <property type="term" value="F:oxidoreductase activity, acting on NAD(P)H, oxygen as acceptor"/>
    <property type="evidence" value="ECO:0007669"/>
    <property type="project" value="TreeGrafter"/>
</dbReference>
<evidence type="ECO:0000256" key="3">
    <source>
        <dbReference type="ARBA" id="ARBA00023002"/>
    </source>
</evidence>
<dbReference type="InterPro" id="IPR036291">
    <property type="entry name" value="NAD(P)-bd_dom_sf"/>
</dbReference>
<evidence type="ECO:0000313" key="5">
    <source>
        <dbReference type="EMBL" id="KAK6358503.1"/>
    </source>
</evidence>
<dbReference type="FunFam" id="3.40.50.720:FF:000084">
    <property type="entry name" value="Short-chain dehydrogenase reductase"/>
    <property type="match status" value="1"/>
</dbReference>
<dbReference type="PROSITE" id="PS00061">
    <property type="entry name" value="ADH_SHORT"/>
    <property type="match status" value="1"/>
</dbReference>
<evidence type="ECO:0000313" key="6">
    <source>
        <dbReference type="Proteomes" id="UP001373714"/>
    </source>
</evidence>
<dbReference type="PANTHER" id="PTHR43008:SF13">
    <property type="entry name" value="L-XYLULOSE REDUCTASE-RELATED"/>
    <property type="match status" value="1"/>
</dbReference>
<dbReference type="SUPFAM" id="SSF51735">
    <property type="entry name" value="NAD(P)-binding Rossmann-fold domains"/>
    <property type="match status" value="1"/>
</dbReference>